<evidence type="ECO:0000256" key="3">
    <source>
        <dbReference type="ARBA" id="ARBA00023277"/>
    </source>
</evidence>
<dbReference type="InterPro" id="IPR014756">
    <property type="entry name" value="Ig_E-set"/>
</dbReference>
<keyword evidence="5 6" id="KW-0624">Polysaccharide degradation</keyword>
<dbReference type="InterPro" id="IPR013783">
    <property type="entry name" value="Ig-like_fold"/>
</dbReference>
<comment type="caution">
    <text evidence="10">The sequence shown here is derived from an EMBL/GenBank/DDBJ whole genome shotgun (WGS) entry which is preliminary data.</text>
</comment>
<dbReference type="InterPro" id="IPR033126">
    <property type="entry name" value="Glyco_hydro_9_Asp/Glu_AS"/>
</dbReference>
<dbReference type="EC" id="3.2.1.4" evidence="7"/>
<gene>
    <name evidence="10" type="ORF">HHU12_10305</name>
</gene>
<dbReference type="Gene3D" id="2.60.40.10">
    <property type="entry name" value="Immunoglobulins"/>
    <property type="match status" value="1"/>
</dbReference>
<evidence type="ECO:0000313" key="11">
    <source>
        <dbReference type="Proteomes" id="UP000576082"/>
    </source>
</evidence>
<sequence>MKLNIIITLLLAFGLSSCGTENTNRFRMNQEGYFPTAKKIITVKTDSPSKFLVYDEEQDKNILAGDVENVALWEYANESYGTIDISEIKKEGTYKIWVKDLGYSEPFEIRKEAGEKSLLSSIEAFYLIRCSTPIEEEYAGVYARPEGHPDTEVLIHPSALKEGQDPKTTISSARGWYDAGDYNKYVVNSGISTYSMLLAFEQYGEMLGEMVYKIPHENKALPLYLDNVKWNLDWLVTMQDVEDGGVYHKLTNANFDGIVMPHKGQDNPRYVVQKTTAATLDFAAVMACAARIYKKYDEALAEQYQLAAVKAYQWAEKHPAVIYDQNKLNETFEPKVNTGAYDDKNLADEWNWAATELYILTKDDSYYSKVDWDKANYEQVQSWGNVAFLPLYSLAHNEKTESAISHKDFPKVEKIITQKADLLYEQYKTSSAGVSMGQLKSDFVWGSNSVAANQGMLLLNAYKLNYNSGYIDAAVGIFDYLLGRNPLKISYLTGAGTHQVMHPHHRISEADTVKAPYPGLLIGGPQNENNEDCEYPYDMPATKFSDTWCSYSTNEIAINWNASFVYLMAGLNNHFSHNYEPLVVK</sequence>
<dbReference type="CDD" id="cd02850">
    <property type="entry name" value="E_set_Cellulase_N"/>
    <property type="match status" value="1"/>
</dbReference>
<keyword evidence="3 6" id="KW-0119">Carbohydrate metabolism</keyword>
<dbReference type="Proteomes" id="UP000576082">
    <property type="component" value="Unassembled WGS sequence"/>
</dbReference>
<reference evidence="10 11" key="1">
    <citation type="submission" date="2020-04" db="EMBL/GenBank/DDBJ databases">
        <title>Flammeovirga sp. SR4, a novel species isolated from seawater.</title>
        <authorList>
            <person name="Wang X."/>
        </authorList>
    </citation>
    <scope>NUCLEOTIDE SEQUENCE [LARGE SCALE GENOMIC DNA]</scope>
    <source>
        <strain evidence="10 11">ATCC 23126</strain>
    </source>
</reference>
<keyword evidence="2 6" id="KW-0378">Hydrolase</keyword>
<dbReference type="Pfam" id="PF00759">
    <property type="entry name" value="Glyco_hydro_9"/>
    <property type="match status" value="1"/>
</dbReference>
<evidence type="ECO:0000259" key="9">
    <source>
        <dbReference type="Pfam" id="PF02927"/>
    </source>
</evidence>
<keyword evidence="11" id="KW-1185">Reference proteome</keyword>
<dbReference type="Pfam" id="PF02927">
    <property type="entry name" value="CelD_N"/>
    <property type="match status" value="1"/>
</dbReference>
<dbReference type="InterPro" id="IPR001701">
    <property type="entry name" value="Glyco_hydro_9"/>
</dbReference>
<keyword evidence="7" id="KW-0136">Cellulose degradation</keyword>
<evidence type="ECO:0000256" key="1">
    <source>
        <dbReference type="ARBA" id="ARBA00007072"/>
    </source>
</evidence>
<comment type="catalytic activity">
    <reaction evidence="7">
        <text>Endohydrolysis of (1-&gt;4)-beta-D-glucosidic linkages in cellulose, lichenin and cereal beta-D-glucans.</text>
        <dbReference type="EC" id="3.2.1.4"/>
    </reaction>
</comment>
<dbReference type="InterPro" id="IPR004197">
    <property type="entry name" value="Cellulase_Ig-like"/>
</dbReference>
<dbReference type="PROSITE" id="PS00698">
    <property type="entry name" value="GH9_3"/>
    <property type="match status" value="1"/>
</dbReference>
<evidence type="ECO:0000256" key="5">
    <source>
        <dbReference type="ARBA" id="ARBA00023326"/>
    </source>
</evidence>
<dbReference type="PROSITE" id="PS51257">
    <property type="entry name" value="PROKAR_LIPOPROTEIN"/>
    <property type="match status" value="1"/>
</dbReference>
<dbReference type="SUPFAM" id="SSF81296">
    <property type="entry name" value="E set domains"/>
    <property type="match status" value="1"/>
</dbReference>
<dbReference type="AlphaFoldDB" id="A0A7X9P2I4"/>
<proteinExistence type="inferred from homology"/>
<dbReference type="PANTHER" id="PTHR22298">
    <property type="entry name" value="ENDO-1,4-BETA-GLUCANASE"/>
    <property type="match status" value="1"/>
</dbReference>
<accession>A0A7X9P2I4</accession>
<evidence type="ECO:0000256" key="7">
    <source>
        <dbReference type="RuleBase" id="RU361166"/>
    </source>
</evidence>
<dbReference type="InterPro" id="IPR012341">
    <property type="entry name" value="6hp_glycosidase-like_sf"/>
</dbReference>
<feature type="domain" description="Glycoside hydrolase family 9" evidence="8">
    <location>
        <begin position="118"/>
        <end position="568"/>
    </location>
</feature>
<evidence type="ECO:0000259" key="8">
    <source>
        <dbReference type="Pfam" id="PF00759"/>
    </source>
</evidence>
<feature type="active site" evidence="6">
    <location>
        <position position="546"/>
    </location>
</feature>
<dbReference type="RefSeq" id="WP_169656657.1">
    <property type="nucleotide sequence ID" value="NZ_JABANE010000022.1"/>
</dbReference>
<dbReference type="EMBL" id="JABANE010000022">
    <property type="protein sequence ID" value="NME68351.1"/>
    <property type="molecule type" value="Genomic_DNA"/>
</dbReference>
<dbReference type="Gene3D" id="1.50.10.10">
    <property type="match status" value="1"/>
</dbReference>
<evidence type="ECO:0000256" key="6">
    <source>
        <dbReference type="PROSITE-ProRule" id="PRU10060"/>
    </source>
</evidence>
<protein>
    <recommendedName>
        <fullName evidence="7">Endoglucanase</fullName>
        <ecNumber evidence="7">3.2.1.4</ecNumber>
    </recommendedName>
</protein>
<keyword evidence="4 6" id="KW-0326">Glycosidase</keyword>
<name>A0A7X9P2I4_9BACT</name>
<dbReference type="InterPro" id="IPR008928">
    <property type="entry name" value="6-hairpin_glycosidase_sf"/>
</dbReference>
<comment type="similarity">
    <text evidence="1 6 7">Belongs to the glycosyl hydrolase 9 (cellulase E) family.</text>
</comment>
<organism evidence="10 11">
    <name type="scientific">Flammeovirga aprica JL-4</name>
    <dbReference type="NCBI Taxonomy" id="694437"/>
    <lineage>
        <taxon>Bacteria</taxon>
        <taxon>Pseudomonadati</taxon>
        <taxon>Bacteroidota</taxon>
        <taxon>Cytophagia</taxon>
        <taxon>Cytophagales</taxon>
        <taxon>Flammeovirgaceae</taxon>
        <taxon>Flammeovirga</taxon>
    </lineage>
</organism>
<evidence type="ECO:0000256" key="4">
    <source>
        <dbReference type="ARBA" id="ARBA00023295"/>
    </source>
</evidence>
<evidence type="ECO:0000256" key="2">
    <source>
        <dbReference type="ARBA" id="ARBA00022801"/>
    </source>
</evidence>
<feature type="active site" evidence="6">
    <location>
        <position position="555"/>
    </location>
</feature>
<feature type="domain" description="Cellulase Ig-like" evidence="9">
    <location>
        <begin position="23"/>
        <end position="101"/>
    </location>
</feature>
<dbReference type="GO" id="GO:0030245">
    <property type="term" value="P:cellulose catabolic process"/>
    <property type="evidence" value="ECO:0007669"/>
    <property type="project" value="UniProtKB-KW"/>
</dbReference>
<dbReference type="GO" id="GO:0008810">
    <property type="term" value="F:cellulase activity"/>
    <property type="evidence" value="ECO:0007669"/>
    <property type="project" value="UniProtKB-EC"/>
</dbReference>
<evidence type="ECO:0000313" key="10">
    <source>
        <dbReference type="EMBL" id="NME68351.1"/>
    </source>
</evidence>
<dbReference type="SUPFAM" id="SSF48208">
    <property type="entry name" value="Six-hairpin glycosidases"/>
    <property type="match status" value="1"/>
</dbReference>